<dbReference type="EMBL" id="MG603697">
    <property type="protein sequence ID" value="AUG88375.1"/>
    <property type="molecule type" value="Genomic_DNA"/>
</dbReference>
<sequence length="66" mass="7875">MSELDKFHMHLLERKDKLISKRVVVHGLSGAERWVALSHNAKIKLKVERLNNSIEMIEIYKDKYER</sequence>
<protein>
    <submittedName>
        <fullName evidence="1">Uncharacterized protein</fullName>
    </submittedName>
</protein>
<organism evidence="1 2">
    <name type="scientific">Vibrio phage Vp_R1</name>
    <dbReference type="NCBI Taxonomy" id="2059867"/>
    <lineage>
        <taxon>Viruses</taxon>
        <taxon>Duplodnaviria</taxon>
        <taxon>Heunggongvirae</taxon>
        <taxon>Uroviricota</taxon>
        <taxon>Caudoviricetes</taxon>
        <taxon>Grimontviridae</taxon>
        <taxon>Dalianvirus</taxon>
        <taxon>Dalianvirus R1</taxon>
    </lineage>
</organism>
<keyword evidence="2" id="KW-1185">Reference proteome</keyword>
<dbReference type="Proteomes" id="UP000240283">
    <property type="component" value="Segment"/>
</dbReference>
<accession>A0A2H5BPY6</accession>
<proteinExistence type="predicted"/>
<gene>
    <name evidence="1" type="ORF">VPR_011</name>
</gene>
<reference evidence="1 2" key="1">
    <citation type="submission" date="2017-12" db="EMBL/GenBank/DDBJ databases">
        <title>Genomic analysis of a novel phage Vp_R1 lytic to Vibrio parahaemolyticus.</title>
        <authorList>
            <person name="Ren H."/>
            <person name="Li Z."/>
        </authorList>
    </citation>
    <scope>NUCLEOTIDE SEQUENCE [LARGE SCALE GENOMIC DNA]</scope>
</reference>
<evidence type="ECO:0000313" key="2">
    <source>
        <dbReference type="Proteomes" id="UP000240283"/>
    </source>
</evidence>
<name>A0A2H5BPY6_9CAUD</name>
<evidence type="ECO:0000313" key="1">
    <source>
        <dbReference type="EMBL" id="AUG88375.1"/>
    </source>
</evidence>